<keyword evidence="3 4" id="KW-0687">Ribonucleoprotein</keyword>
<evidence type="ECO:0000313" key="7">
    <source>
        <dbReference type="Proteomes" id="UP001596328"/>
    </source>
</evidence>
<dbReference type="InterPro" id="IPR023563">
    <property type="entry name" value="Ribosomal_uL13_CS"/>
</dbReference>
<dbReference type="Pfam" id="PF00572">
    <property type="entry name" value="Ribosomal_L13"/>
    <property type="match status" value="1"/>
</dbReference>
<evidence type="ECO:0000256" key="1">
    <source>
        <dbReference type="ARBA" id="ARBA00006227"/>
    </source>
</evidence>
<keyword evidence="2 4" id="KW-0689">Ribosomal protein</keyword>
<dbReference type="InterPro" id="IPR036899">
    <property type="entry name" value="Ribosomal_uL13_sf"/>
</dbReference>
<gene>
    <name evidence="4" type="primary">rpl13</name>
    <name evidence="6" type="ORF">ACFQE1_15910</name>
</gene>
<dbReference type="Proteomes" id="UP001596328">
    <property type="component" value="Unassembled WGS sequence"/>
</dbReference>
<evidence type="ECO:0000256" key="4">
    <source>
        <dbReference type="HAMAP-Rule" id="MF_01366"/>
    </source>
</evidence>
<dbReference type="EMBL" id="JBHSWU010000725">
    <property type="protein sequence ID" value="MFC6725824.1"/>
    <property type="molecule type" value="Genomic_DNA"/>
</dbReference>
<dbReference type="HAMAP" id="MF_01366">
    <property type="entry name" value="Ribosomal_uL13"/>
    <property type="match status" value="1"/>
</dbReference>
<dbReference type="GO" id="GO:0006412">
    <property type="term" value="P:translation"/>
    <property type="evidence" value="ECO:0007669"/>
    <property type="project" value="UniProtKB-UniRule"/>
</dbReference>
<dbReference type="PROSITE" id="PS00783">
    <property type="entry name" value="RIBOSOMAL_L13"/>
    <property type="match status" value="1"/>
</dbReference>
<dbReference type="PANTHER" id="PTHR11545:SF3">
    <property type="entry name" value="LARGE RIBOSOMAL SUBUNIT PROTEIN UL13"/>
    <property type="match status" value="1"/>
</dbReference>
<evidence type="ECO:0000256" key="5">
    <source>
        <dbReference type="RuleBase" id="RU003877"/>
    </source>
</evidence>
<dbReference type="InterPro" id="IPR005822">
    <property type="entry name" value="Ribosomal_uL13"/>
</dbReference>
<proteinExistence type="inferred from homology"/>
<keyword evidence="7" id="KW-1185">Reference proteome</keyword>
<comment type="function">
    <text evidence="4">This protein is one of the early assembly proteins of the 50S ribosomal subunit, although it is not seen to bind rRNA by itself. It is important during the early stages of 50S assembly.</text>
</comment>
<protein>
    <recommendedName>
        <fullName evidence="4">Large ribosomal subunit protein uL13</fullName>
    </recommendedName>
</protein>
<dbReference type="PANTHER" id="PTHR11545">
    <property type="entry name" value="RIBOSOMAL PROTEIN L13"/>
    <property type="match status" value="1"/>
</dbReference>
<dbReference type="GO" id="GO:0022625">
    <property type="term" value="C:cytosolic large ribosomal subunit"/>
    <property type="evidence" value="ECO:0007669"/>
    <property type="project" value="UniProtKB-UniRule"/>
</dbReference>
<evidence type="ECO:0000313" key="6">
    <source>
        <dbReference type="EMBL" id="MFC6725824.1"/>
    </source>
</evidence>
<comment type="subunit">
    <text evidence="4">Part of the 50S ribosomal subunit.</text>
</comment>
<dbReference type="PIRSF" id="PIRSF002181">
    <property type="entry name" value="Ribosomal_L13"/>
    <property type="match status" value="1"/>
</dbReference>
<dbReference type="NCBIfam" id="TIGR01077">
    <property type="entry name" value="L13_A_E"/>
    <property type="match status" value="1"/>
</dbReference>
<dbReference type="AlphaFoldDB" id="A0ABD5S2M7"/>
<dbReference type="NCBIfam" id="NF005004">
    <property type="entry name" value="PRK06394.1"/>
    <property type="match status" value="1"/>
</dbReference>
<organism evidence="6 7">
    <name type="scientific">Halobium palmae</name>
    <dbReference type="NCBI Taxonomy" id="1776492"/>
    <lineage>
        <taxon>Archaea</taxon>
        <taxon>Methanobacteriati</taxon>
        <taxon>Methanobacteriota</taxon>
        <taxon>Stenosarchaea group</taxon>
        <taxon>Halobacteria</taxon>
        <taxon>Halobacteriales</taxon>
        <taxon>Haloferacaceae</taxon>
        <taxon>Halobium</taxon>
    </lineage>
</organism>
<evidence type="ECO:0000256" key="2">
    <source>
        <dbReference type="ARBA" id="ARBA00022980"/>
    </source>
</evidence>
<name>A0ABD5S2M7_9EURY</name>
<accession>A0ABD5S2M7</accession>
<dbReference type="Gene3D" id="3.90.1180.10">
    <property type="entry name" value="Ribosomal protein L13"/>
    <property type="match status" value="1"/>
</dbReference>
<evidence type="ECO:0000256" key="3">
    <source>
        <dbReference type="ARBA" id="ARBA00023274"/>
    </source>
</evidence>
<sequence length="150" mass="16397">MSANAAEFDADVVVDARDCIMGRVASEVAQRALAGETVAVVNAERAVITGTEEDIMSVYRKRRDIGSDSGPYYPKRPDGIFKRAIRGMVPYKTDPGREAFENVRVYVGDPYEGSDGEAEVLEETSIDRLSTIKFVSLGEISENLGANVTW</sequence>
<dbReference type="SUPFAM" id="SSF52161">
    <property type="entry name" value="Ribosomal protein L13"/>
    <property type="match status" value="1"/>
</dbReference>
<dbReference type="InterPro" id="IPR005755">
    <property type="entry name" value="Ribosomal_uL13_euk/arc"/>
</dbReference>
<reference evidence="6 7" key="1">
    <citation type="journal article" date="2019" name="Int. J. Syst. Evol. Microbiol.">
        <title>The Global Catalogue of Microorganisms (GCM) 10K type strain sequencing project: providing services to taxonomists for standard genome sequencing and annotation.</title>
        <authorList>
            <consortium name="The Broad Institute Genomics Platform"/>
            <consortium name="The Broad Institute Genome Sequencing Center for Infectious Disease"/>
            <person name="Wu L."/>
            <person name="Ma J."/>
        </authorList>
    </citation>
    <scope>NUCLEOTIDE SEQUENCE [LARGE SCALE GENOMIC DNA]</scope>
    <source>
        <strain evidence="6 7">NBRC 111368</strain>
    </source>
</reference>
<dbReference type="InterPro" id="IPR005823">
    <property type="entry name" value="Ribosomal_uL13_bac-type"/>
</dbReference>
<dbReference type="GO" id="GO:0003735">
    <property type="term" value="F:structural constituent of ribosome"/>
    <property type="evidence" value="ECO:0007669"/>
    <property type="project" value="UniProtKB-UniRule"/>
</dbReference>
<comment type="caution">
    <text evidence="6">The sequence shown here is derived from an EMBL/GenBank/DDBJ whole genome shotgun (WGS) entry which is preliminary data.</text>
</comment>
<comment type="similarity">
    <text evidence="1 4 5">Belongs to the universal ribosomal protein uL13 family.</text>
</comment>